<organism evidence="1 2">
    <name type="scientific">Stenotrophomonas maltophilia</name>
    <name type="common">Pseudomonas maltophilia</name>
    <name type="synonym">Xanthomonas maltophilia</name>
    <dbReference type="NCBI Taxonomy" id="40324"/>
    <lineage>
        <taxon>Bacteria</taxon>
        <taxon>Pseudomonadati</taxon>
        <taxon>Pseudomonadota</taxon>
        <taxon>Gammaproteobacteria</taxon>
        <taxon>Lysobacterales</taxon>
        <taxon>Lysobacteraceae</taxon>
        <taxon>Stenotrophomonas</taxon>
        <taxon>Stenotrophomonas maltophilia group</taxon>
    </lineage>
</organism>
<dbReference type="EMBL" id="NIVX01000082">
    <property type="protein sequence ID" value="OWQ72978.1"/>
    <property type="molecule type" value="Genomic_DNA"/>
</dbReference>
<protein>
    <submittedName>
        <fullName evidence="1">Uncharacterized protein</fullName>
    </submittedName>
</protein>
<gene>
    <name evidence="1" type="ORF">CEE63_13085</name>
</gene>
<accession>A0A246I3V9</accession>
<reference evidence="1 2" key="1">
    <citation type="submission" date="2017-06" db="EMBL/GenBank/DDBJ databases">
        <authorList>
            <person name="Kim H.J."/>
            <person name="Triplett B.A."/>
        </authorList>
    </citation>
    <scope>NUCLEOTIDE SEQUENCE [LARGE SCALE GENOMIC DNA]</scope>
    <source>
        <strain evidence="1 2">594</strain>
    </source>
</reference>
<comment type="caution">
    <text evidence="1">The sequence shown here is derived from an EMBL/GenBank/DDBJ whole genome shotgun (WGS) entry which is preliminary data.</text>
</comment>
<dbReference type="RefSeq" id="WP_088497255.1">
    <property type="nucleotide sequence ID" value="NZ_CP104289.1"/>
</dbReference>
<dbReference type="AlphaFoldDB" id="A0A246I3V9"/>
<evidence type="ECO:0000313" key="1">
    <source>
        <dbReference type="EMBL" id="OWQ72978.1"/>
    </source>
</evidence>
<name>A0A246I3V9_STEMA</name>
<proteinExistence type="predicted"/>
<dbReference type="Proteomes" id="UP000197090">
    <property type="component" value="Unassembled WGS sequence"/>
</dbReference>
<evidence type="ECO:0000313" key="2">
    <source>
        <dbReference type="Proteomes" id="UP000197090"/>
    </source>
</evidence>
<sequence length="134" mass="14095">MSRTYHPYLTATLGEAALRLPPELAQPLEAAFAAANEAPASINLPSCLQRIRAGDAADGQPWTGPASTPGQAVAAARRDRAAVGLVSLLELYHATERVRVDGEEKDDIGDGTREGLMLACRGLAEYVALQVGGR</sequence>